<dbReference type="GO" id="GO:0005643">
    <property type="term" value="C:nuclear pore"/>
    <property type="evidence" value="ECO:0007669"/>
    <property type="project" value="TreeGrafter"/>
</dbReference>
<dbReference type="InterPro" id="IPR045255">
    <property type="entry name" value="RanBP1-like"/>
</dbReference>
<feature type="region of interest" description="Disordered" evidence="8">
    <location>
        <begin position="1214"/>
        <end position="1242"/>
    </location>
</feature>
<evidence type="ECO:0000256" key="1">
    <source>
        <dbReference type="ARBA" id="ARBA00022553"/>
    </source>
</evidence>
<dbReference type="FunCoup" id="A0A6J2YT74">
    <property type="interactions" value="2129"/>
</dbReference>
<sequence>MFQSRQEVDKHVNNSLLKVNNETERNLRCFSFAKLYFNVGDYEQAVRYVTSYLSVKPKSAEGHNLLGKALEKLGKKNAALEAYRTSLQQNPKQNNLVIKVCELMAQHDVEVDNARARYFCDLAQSLDPQNPVILSLKEKIITNDGKDPKEVSQFLIKELEIRPTDLNLRVRLLKHFLQNNMIKEAFKHASDIEEKKLDLFDNSLPWYETFAEVLVKYQKETVSSQLSWEFWFLSISVLEKLASLSMDDHTDAVKSQADYINSVFNFDQSLLKASQNVKSCPDKRLLKEFLNHYEVQLCFHLAVLAFKQAKKGLMGFKEVQSIVVPLLFISYNTTPLDIQGVWFNSVSESSRKIIMCWYKDGNFRCSQAGHILHSMAKDRRNVFIEKANQYSTGMWRDQAFKKLFITRDQQLKSATSYFISSSSLEPVTKLPEQVDLVKYDEVAQNVRPDSLHHYIWTALNTEPIHNFNLKTFDGLQYTIKNLTNCAAESLNVLDIQSFVLCAALSVRTSSKGADSSLSYFNQDKPPVLPACLTGHLGTLNQAKFVSAAYKMYKHEHPSNTGEIRLLLVRGIEVVRCVGNHGLDVKLLVHLAKIFEERANSLTKQSEIEANNHRAELYWKAALPFLEKLKNNYAIVYPKNRLFEYRSNKELGQEEVSDYLEKAKLFLGIQQMKKKEYEKAMHVFEGLKDPYASFYQSQMYKSMADSKTNQNKENVTSEMRSQNVILLSKARDCLYLTLDRLRDPAQDKDHPLNAQLGTEIDKIERLLCRFDPDCANRNECDGMSDENVSDSSVGEHYLSTYTHHASFQNGRDFSAKNDSHLHSTPLRLGTTRTEARPSPERLDAQLRQMMASKDLTMRNLIEQNRTLTELQRSLMEKHFVELTHTMDDRLQNVIDMVQGMKKEMNEIRKEINEIKKNQIKNTQLSDEDLYVLDPDYSSALDYNLGTGLSNPAPNINPVVNNMYPPQYNPARLQGQTLLPGFGAHAPWSAGYFGMPYPYGPMGLQAPPFLPPADQQQQLSQLGLVQPPYQQPMNLNLGSLMAAQVQNAQMPAKDSPKTALNLGTQSAQNVAAAVPLATTKEQVPKPAFSGGLGAVQAPLVSNSKAPPVNVVITSSDPLPSIKSPASQPVLSVTIPPQHIKGNIPKPVPVSTQPHNYQIPLPASNAVASTPSVLSKPAPVISTQSLLSGIPSPAISAIVASPNVSLGLQIEKSLEETFPGDKSGASLNRSNASAEEYDPRPDFKPIIPLPDEVPVTTGEEKETELFCQRAKLFRHVTTNEVKEWKERGVGNIKILHNPETGKVRVLMRRDQVHKICANHFLTKDMVLTPNTKNEKAYLWAAHDYADGEMVLEKFCVRFKTAEEAKQFAEAFEKAKNKITDAPAAVKSVTDAPKGKQPEPKKADELPKEPINMGGFKFTSTPTFKPMDEAKPVQTKPEERKEVIVASPFASFSFGAKAEPSKPATAWDNFWKPPAAGSWKCAVCEVVNKEADSKCVACETSKDGKDTAQGKGGAQGLKGVDLDTGGQTFSFGIPAASKPLTAAQTQKSEQPVQKFSFSVPPANKPDPSAVLSGFGDSFKPKSGTWECKTCYIRNEPSSQYCLSCETPKDDTVPKKETAPKGVNLETPGLKFNFGVPTTSTPATVSTSTSLSTPKSTFSFGSTLATTTEPVSEKSASESKSQQGFVFGSPHKHDFEFKPRSPRRISSGQGDESDGSYMEEEEANVYFKPVVPLPDKIDVKTGEENEEVLYCHRAKLFRFSAGEWKERGLGDVKILKDNVSGKLRVVMRREQVLKICLNHWLTKTVEYLPKDDRTWLFFAPDFSEGEISTDQFCLRFKTPDIAKEFKTATENAIKDDVKKDKEPEPIIEEPESSDDSDVEFVSDTQVTLEEETDALKLGLPAKFFAYRQRPDCTCEQCKKEDEYLKELFGKEPDSKPESIKVSSTSSTVFGTPTLSLGTPSSGSVFGTPITSFTFSSTTPTASSPVVSAPKSDSLRDLLQKTVPIASEQTPKSGEVFKFKFGQASVETSVQNAPTPPTKSENIFQTSSSGGNSPFLGSGLFNYHTPKEGATPNLFGDLNTSKADSAGGLFESKKDSDAGKYTFGSSSSANLFGNSSAQSLFATQPTNIFGTASATTTSSANIFSSNSGSSDSSNIFSSAGNSSNIFSAAPGAASTGNIFSGTGVSTNTSLFGNAATQRTSGTSIFGGPPSIQGTPAKPSVLGTTIFGSKAEPKVTDANLNFGSSNNDAEEIVLNCDPSLSFSSLAAKVDPKSEPAFSATKTADATKPFSFLGAGAPVFGTSPLTRGTQNEAENNSKDGDDETGEQDDKEHDPHFEPIVPLPDQIVVSTGEENETVLFGERAKLYRYDANGKEWKERGVGQIKILHDPANGTYRLLLRREQVHKVVLNERIGRGFQLQQMNTSDRAWTWIGHNYVDDEFNMENLSVRFKNTEQALAFKKTVEEVVQKISDARGPSQAEYDGQEDQAYRVHHEDDYDDDEDEDTEDDEDDRSIMFSKNCTLSELTSNNTWQTVGMGELQLYYDPDIYAAKICVTDHQGQILTSSIIGINTFVTIEGRDCWYKTVEWVDERQPAFRTLKVTFSSPNAAQEFHSNYLEAVNFAQEVGIVDELPNAED</sequence>
<feature type="compositionally biased region" description="Polar residues" evidence="8">
    <location>
        <begin position="2295"/>
        <end position="2306"/>
    </location>
</feature>
<feature type="region of interest" description="Disordered" evidence="8">
    <location>
        <begin position="2023"/>
        <end position="2042"/>
    </location>
</feature>
<dbReference type="Pfam" id="PF13181">
    <property type="entry name" value="TPR_8"/>
    <property type="match status" value="1"/>
</dbReference>
<feature type="domain" description="RanBP2-type" evidence="10">
    <location>
        <begin position="1471"/>
        <end position="1500"/>
    </location>
</feature>
<evidence type="ECO:0000256" key="4">
    <source>
        <dbReference type="ARBA" id="ARBA00022833"/>
    </source>
</evidence>
<dbReference type="InterPro" id="IPR019734">
    <property type="entry name" value="TPR_rpt"/>
</dbReference>
<evidence type="ECO:0000313" key="12">
    <source>
        <dbReference type="Proteomes" id="UP000504635"/>
    </source>
</evidence>
<feature type="region of interest" description="Disordered" evidence="8">
    <location>
        <begin position="2462"/>
        <end position="2504"/>
    </location>
</feature>
<feature type="domain" description="RanBD1" evidence="9">
    <location>
        <begin position="2327"/>
        <end position="2463"/>
    </location>
</feature>
<organism evidence="12 13">
    <name type="scientific">Sitophilus oryzae</name>
    <name type="common">Rice weevil</name>
    <name type="synonym">Curculio oryzae</name>
    <dbReference type="NCBI Taxonomy" id="7048"/>
    <lineage>
        <taxon>Eukaryota</taxon>
        <taxon>Metazoa</taxon>
        <taxon>Ecdysozoa</taxon>
        <taxon>Arthropoda</taxon>
        <taxon>Hexapoda</taxon>
        <taxon>Insecta</taxon>
        <taxon>Pterygota</taxon>
        <taxon>Neoptera</taxon>
        <taxon>Endopterygota</taxon>
        <taxon>Coleoptera</taxon>
        <taxon>Polyphaga</taxon>
        <taxon>Cucujiformia</taxon>
        <taxon>Curculionidae</taxon>
        <taxon>Dryophthorinae</taxon>
        <taxon>Sitophilus</taxon>
    </lineage>
</organism>
<evidence type="ECO:0000256" key="3">
    <source>
        <dbReference type="ARBA" id="ARBA00022771"/>
    </source>
</evidence>
<dbReference type="OrthoDB" id="2357150at2759"/>
<dbReference type="FunFam" id="4.10.1060.10:FF:000003">
    <property type="entry name" value="E3 SUMO-protein ligase RanBP2"/>
    <property type="match status" value="1"/>
</dbReference>
<dbReference type="InterPro" id="IPR036443">
    <property type="entry name" value="Znf_RanBP2_sf"/>
</dbReference>
<evidence type="ECO:0000259" key="9">
    <source>
        <dbReference type="PROSITE" id="PS50196"/>
    </source>
</evidence>
<name>A0A6J2YT74_SITOR</name>
<feature type="compositionally biased region" description="Acidic residues" evidence="8">
    <location>
        <begin position="1860"/>
        <end position="1874"/>
    </location>
</feature>
<dbReference type="PROSITE" id="PS50229">
    <property type="entry name" value="WH1"/>
    <property type="match status" value="1"/>
</dbReference>
<feature type="compositionally biased region" description="Acidic residues" evidence="8">
    <location>
        <begin position="2487"/>
        <end position="2502"/>
    </location>
</feature>
<dbReference type="SUPFAM" id="SSF50729">
    <property type="entry name" value="PH domain-like"/>
    <property type="match status" value="4"/>
</dbReference>
<dbReference type="Gene3D" id="1.25.40.10">
    <property type="entry name" value="Tetratricopeptide repeat domain"/>
    <property type="match status" value="1"/>
</dbReference>
<protein>
    <submittedName>
        <fullName evidence="13">E3 SUMO-protein ligase RanBP2</fullName>
    </submittedName>
</protein>
<evidence type="ECO:0000256" key="2">
    <source>
        <dbReference type="ARBA" id="ARBA00022723"/>
    </source>
</evidence>
<feature type="domain" description="RanBP2-type" evidence="10">
    <location>
        <begin position="1577"/>
        <end position="1606"/>
    </location>
</feature>
<reference evidence="13" key="1">
    <citation type="submission" date="2025-08" db="UniProtKB">
        <authorList>
            <consortium name="RefSeq"/>
        </authorList>
    </citation>
    <scope>IDENTIFICATION</scope>
    <source>
        <tissue evidence="13">Gonads</tissue>
    </source>
</reference>
<proteinExistence type="predicted"/>
<feature type="domain" description="RanBD1" evidence="9">
    <location>
        <begin position="1239"/>
        <end position="1377"/>
    </location>
</feature>
<dbReference type="GO" id="GO:0008270">
    <property type="term" value="F:zinc ion binding"/>
    <property type="evidence" value="ECO:0007669"/>
    <property type="project" value="UniProtKB-KW"/>
</dbReference>
<keyword evidence="1" id="KW-0597">Phosphoprotein</keyword>
<feature type="region of interest" description="Disordered" evidence="8">
    <location>
        <begin position="2293"/>
        <end position="2330"/>
    </location>
</feature>
<dbReference type="Proteomes" id="UP000504635">
    <property type="component" value="Unplaced"/>
</dbReference>
<dbReference type="SMART" id="SM00160">
    <property type="entry name" value="RanBD"/>
    <property type="match status" value="3"/>
</dbReference>
<dbReference type="Gene3D" id="2.30.29.30">
    <property type="entry name" value="Pleckstrin-homology domain (PH domain)/Phosphotyrosine-binding domain (PTB)"/>
    <property type="match status" value="4"/>
</dbReference>
<evidence type="ECO:0000256" key="5">
    <source>
        <dbReference type="PROSITE-ProRule" id="PRU00322"/>
    </source>
</evidence>
<gene>
    <name evidence="13" type="primary">LOC115890037</name>
</gene>
<evidence type="ECO:0000259" key="10">
    <source>
        <dbReference type="PROSITE" id="PS50199"/>
    </source>
</evidence>
<keyword evidence="6" id="KW-0802">TPR repeat</keyword>
<evidence type="ECO:0000256" key="7">
    <source>
        <dbReference type="SAM" id="Coils"/>
    </source>
</evidence>
<dbReference type="FunFam" id="1.25.40.10:FF:000582">
    <property type="entry name" value="E3 SUMO-protein ligase RanBP2"/>
    <property type="match status" value="1"/>
</dbReference>
<dbReference type="Gene3D" id="4.10.1060.10">
    <property type="entry name" value="Zinc finger, RanBP2-type"/>
    <property type="match status" value="2"/>
</dbReference>
<evidence type="ECO:0000259" key="11">
    <source>
        <dbReference type="PROSITE" id="PS50229"/>
    </source>
</evidence>
<dbReference type="SUPFAM" id="SSF90209">
    <property type="entry name" value="Ran binding protein zinc finger-like"/>
    <property type="match status" value="2"/>
</dbReference>
<feature type="region of interest" description="Disordered" evidence="8">
    <location>
        <begin position="1664"/>
        <end position="1712"/>
    </location>
</feature>
<dbReference type="PROSITE" id="PS01358">
    <property type="entry name" value="ZF_RANBP2_1"/>
    <property type="match status" value="2"/>
</dbReference>
<dbReference type="GO" id="GO:0005096">
    <property type="term" value="F:GTPase activator activity"/>
    <property type="evidence" value="ECO:0007669"/>
    <property type="project" value="TreeGrafter"/>
</dbReference>
<dbReference type="InterPro" id="IPR011990">
    <property type="entry name" value="TPR-like_helical_dom_sf"/>
</dbReference>
<keyword evidence="4" id="KW-0862">Zinc</keyword>
<feature type="repeat" description="TPR" evidence="6">
    <location>
        <begin position="60"/>
        <end position="93"/>
    </location>
</feature>
<dbReference type="SMART" id="SM00547">
    <property type="entry name" value="ZnF_RBZ"/>
    <property type="match status" value="2"/>
</dbReference>
<dbReference type="PANTHER" id="PTHR23138:SF87">
    <property type="entry name" value="E3 SUMO-PROTEIN LIGASE RANBP2"/>
    <property type="match status" value="1"/>
</dbReference>
<dbReference type="PROSITE" id="PS50005">
    <property type="entry name" value="TPR"/>
    <property type="match status" value="1"/>
</dbReference>
<dbReference type="InterPro" id="IPR000697">
    <property type="entry name" value="WH1/EVH1_dom"/>
</dbReference>
<dbReference type="InterPro" id="IPR001876">
    <property type="entry name" value="Znf_RanBP2"/>
</dbReference>
<dbReference type="SUPFAM" id="SSF48452">
    <property type="entry name" value="TPR-like"/>
    <property type="match status" value="1"/>
</dbReference>
<feature type="region of interest" description="Disordered" evidence="8">
    <location>
        <begin position="1851"/>
        <end position="1874"/>
    </location>
</feature>
<feature type="domain" description="WH1" evidence="11">
    <location>
        <begin position="2342"/>
        <end position="2461"/>
    </location>
</feature>
<dbReference type="PROSITE" id="PS50196">
    <property type="entry name" value="RANBD1"/>
    <property type="match status" value="3"/>
</dbReference>
<feature type="domain" description="RanBD1" evidence="9">
    <location>
        <begin position="1721"/>
        <end position="1853"/>
    </location>
</feature>
<keyword evidence="13" id="KW-0436">Ligase</keyword>
<dbReference type="PANTHER" id="PTHR23138">
    <property type="entry name" value="RAN BINDING PROTEIN"/>
    <property type="match status" value="1"/>
</dbReference>
<evidence type="ECO:0000256" key="8">
    <source>
        <dbReference type="SAM" id="MobiDB-lite"/>
    </source>
</evidence>
<feature type="region of interest" description="Disordered" evidence="8">
    <location>
        <begin position="1635"/>
        <end position="1654"/>
    </location>
</feature>
<dbReference type="InterPro" id="IPR011993">
    <property type="entry name" value="PH-like_dom_sf"/>
</dbReference>
<keyword evidence="12" id="KW-1185">Reference proteome</keyword>
<dbReference type="Pfam" id="PF00641">
    <property type="entry name" value="Zn_ribbon_RanBP"/>
    <property type="match status" value="2"/>
</dbReference>
<feature type="compositionally biased region" description="Basic and acidic residues" evidence="8">
    <location>
        <begin position="1389"/>
        <end position="1404"/>
    </location>
</feature>
<dbReference type="CDD" id="cd13171">
    <property type="entry name" value="RanBD1_RanBP2_insect-like"/>
    <property type="match status" value="1"/>
</dbReference>
<dbReference type="SMART" id="SM00028">
    <property type="entry name" value="TPR"/>
    <property type="match status" value="2"/>
</dbReference>
<dbReference type="PROSITE" id="PS50199">
    <property type="entry name" value="ZF_RANBP2_2"/>
    <property type="match status" value="2"/>
</dbReference>
<dbReference type="FunFam" id="2.30.29.30:FF:000018">
    <property type="entry name" value="E3 SUMO-protein ligase RanBP2"/>
    <property type="match status" value="3"/>
</dbReference>
<evidence type="ECO:0000313" key="13">
    <source>
        <dbReference type="RefSeq" id="XP_030766010.1"/>
    </source>
</evidence>
<feature type="coiled-coil region" evidence="7">
    <location>
        <begin position="889"/>
        <end position="919"/>
    </location>
</feature>
<feature type="region of interest" description="Disordered" evidence="8">
    <location>
        <begin position="1382"/>
        <end position="1408"/>
    </location>
</feature>
<dbReference type="GO" id="GO:0005737">
    <property type="term" value="C:cytoplasm"/>
    <property type="evidence" value="ECO:0007669"/>
    <property type="project" value="TreeGrafter"/>
</dbReference>
<evidence type="ECO:0000256" key="6">
    <source>
        <dbReference type="PROSITE-ProRule" id="PRU00339"/>
    </source>
</evidence>
<dbReference type="KEGG" id="soy:115890037"/>
<dbReference type="Pfam" id="PF00638">
    <property type="entry name" value="Ran_BP1"/>
    <property type="match status" value="3"/>
</dbReference>
<dbReference type="GeneID" id="115890037"/>
<keyword evidence="2" id="KW-0479">Metal-binding</keyword>
<accession>A0A6J2YT74</accession>
<dbReference type="RefSeq" id="XP_030766010.1">
    <property type="nucleotide sequence ID" value="XM_030910150.1"/>
</dbReference>
<dbReference type="GO" id="GO:0016874">
    <property type="term" value="F:ligase activity"/>
    <property type="evidence" value="ECO:0007669"/>
    <property type="project" value="UniProtKB-KW"/>
</dbReference>
<dbReference type="InParanoid" id="A0A6J2YT74"/>
<keyword evidence="7" id="KW-0175">Coiled coil</keyword>
<keyword evidence="3 5" id="KW-0863">Zinc-finger</keyword>
<feature type="compositionally biased region" description="Basic and acidic residues" evidence="8">
    <location>
        <begin position="2319"/>
        <end position="2328"/>
    </location>
</feature>
<dbReference type="InterPro" id="IPR000156">
    <property type="entry name" value="Ran_bind_dom"/>
</dbReference>